<feature type="non-terminal residue" evidence="1">
    <location>
        <position position="81"/>
    </location>
</feature>
<organism evidence="1 2">
    <name type="scientific">Pristionchus entomophagus</name>
    <dbReference type="NCBI Taxonomy" id="358040"/>
    <lineage>
        <taxon>Eukaryota</taxon>
        <taxon>Metazoa</taxon>
        <taxon>Ecdysozoa</taxon>
        <taxon>Nematoda</taxon>
        <taxon>Chromadorea</taxon>
        <taxon>Rhabditida</taxon>
        <taxon>Rhabditina</taxon>
        <taxon>Diplogasteromorpha</taxon>
        <taxon>Diplogasteroidea</taxon>
        <taxon>Neodiplogasteridae</taxon>
        <taxon>Pristionchus</taxon>
    </lineage>
</organism>
<name>A0AAV5SS97_9BILA</name>
<protein>
    <submittedName>
        <fullName evidence="1">Uncharacterized protein</fullName>
    </submittedName>
</protein>
<evidence type="ECO:0000313" key="1">
    <source>
        <dbReference type="EMBL" id="GMS85729.1"/>
    </source>
</evidence>
<comment type="caution">
    <text evidence="1">The sequence shown here is derived from an EMBL/GenBank/DDBJ whole genome shotgun (WGS) entry which is preliminary data.</text>
</comment>
<dbReference type="AlphaFoldDB" id="A0AAV5SS97"/>
<gene>
    <name evidence="1" type="ORF">PENTCL1PPCAC_7904</name>
</gene>
<keyword evidence="2" id="KW-1185">Reference proteome</keyword>
<feature type="non-terminal residue" evidence="1">
    <location>
        <position position="1"/>
    </location>
</feature>
<sequence>YPNRVYLSQPFPPPTDPPPCAVDDFFAWRGGMSNMTRSVNLTGCSNGTHVITMRRPVNSCKHIRARIISQEVDSDYDLSRL</sequence>
<dbReference type="EMBL" id="BTSX01000002">
    <property type="protein sequence ID" value="GMS85729.1"/>
    <property type="molecule type" value="Genomic_DNA"/>
</dbReference>
<reference evidence="1" key="1">
    <citation type="submission" date="2023-10" db="EMBL/GenBank/DDBJ databases">
        <title>Genome assembly of Pristionchus species.</title>
        <authorList>
            <person name="Yoshida K."/>
            <person name="Sommer R.J."/>
        </authorList>
    </citation>
    <scope>NUCLEOTIDE SEQUENCE</scope>
    <source>
        <strain evidence="1">RS0144</strain>
    </source>
</reference>
<accession>A0AAV5SS97</accession>
<proteinExistence type="predicted"/>
<evidence type="ECO:0000313" key="2">
    <source>
        <dbReference type="Proteomes" id="UP001432027"/>
    </source>
</evidence>
<dbReference type="Proteomes" id="UP001432027">
    <property type="component" value="Unassembled WGS sequence"/>
</dbReference>